<comment type="caution">
    <text evidence="1">The sequence shown here is derived from an EMBL/GenBank/DDBJ whole genome shotgun (WGS) entry which is preliminary data.</text>
</comment>
<name>A0ACC0UW35_9HYPO</name>
<evidence type="ECO:0000313" key="2">
    <source>
        <dbReference type="Proteomes" id="UP001163324"/>
    </source>
</evidence>
<dbReference type="Proteomes" id="UP001163324">
    <property type="component" value="Chromosome 6"/>
</dbReference>
<reference evidence="1" key="1">
    <citation type="submission" date="2022-10" db="EMBL/GenBank/DDBJ databases">
        <title>Complete Genome of Trichothecium roseum strain YXFP-22015, a Plant Pathogen Isolated from Citrus.</title>
        <authorList>
            <person name="Wang Y."/>
            <person name="Zhu L."/>
        </authorList>
    </citation>
    <scope>NUCLEOTIDE SEQUENCE</scope>
    <source>
        <strain evidence="1">YXFP-22015</strain>
    </source>
</reference>
<organism evidence="1 2">
    <name type="scientific">Trichothecium roseum</name>
    <dbReference type="NCBI Taxonomy" id="47278"/>
    <lineage>
        <taxon>Eukaryota</taxon>
        <taxon>Fungi</taxon>
        <taxon>Dikarya</taxon>
        <taxon>Ascomycota</taxon>
        <taxon>Pezizomycotina</taxon>
        <taxon>Sordariomycetes</taxon>
        <taxon>Hypocreomycetidae</taxon>
        <taxon>Hypocreales</taxon>
        <taxon>Hypocreales incertae sedis</taxon>
        <taxon>Trichothecium</taxon>
    </lineage>
</organism>
<sequence length="147" mass="15990">MFGSAVRVFNQLAHANLACGVTLLGFTVVGKVVVGKKSWNAPLEAIDNTANWKDLKQFQGFPNPQDFTLSALVEICEEDTDGVLHGSPILLSQWTEQPSVRLDMIKEEGQASRAPCVLIRGREADRVGTALVTSHSAYIGALFDNFD</sequence>
<keyword evidence="2" id="KW-1185">Reference proteome</keyword>
<dbReference type="EMBL" id="CM047945">
    <property type="protein sequence ID" value="KAI9897931.1"/>
    <property type="molecule type" value="Genomic_DNA"/>
</dbReference>
<protein>
    <submittedName>
        <fullName evidence="1">Uncharacterized protein</fullName>
    </submittedName>
</protein>
<gene>
    <name evidence="1" type="ORF">N3K66_006291</name>
</gene>
<accession>A0ACC0UW35</accession>
<evidence type="ECO:0000313" key="1">
    <source>
        <dbReference type="EMBL" id="KAI9897931.1"/>
    </source>
</evidence>
<proteinExistence type="predicted"/>